<dbReference type="InterPro" id="IPR043504">
    <property type="entry name" value="Peptidase_S1_PA_chymotrypsin"/>
</dbReference>
<dbReference type="SUPFAM" id="SSF50494">
    <property type="entry name" value="Trypsin-like serine proteases"/>
    <property type="match status" value="1"/>
</dbReference>
<evidence type="ECO:0000313" key="3">
    <source>
        <dbReference type="Proteomes" id="UP000199707"/>
    </source>
</evidence>
<feature type="signal peptide" evidence="1">
    <location>
        <begin position="1"/>
        <end position="23"/>
    </location>
</feature>
<dbReference type="STRING" id="1502745.SAMN02799620_02100"/>
<organism evidence="2 3">
    <name type="scientific">Mycolicibacterium fluoranthenivorans</name>
    <dbReference type="NCBI Taxonomy" id="258505"/>
    <lineage>
        <taxon>Bacteria</taxon>
        <taxon>Bacillati</taxon>
        <taxon>Actinomycetota</taxon>
        <taxon>Actinomycetes</taxon>
        <taxon>Mycobacteriales</taxon>
        <taxon>Mycobacteriaceae</taxon>
        <taxon>Mycolicibacterium</taxon>
    </lineage>
</organism>
<protein>
    <submittedName>
        <fullName evidence="2">Trypsin-like peptidase domain-containing protein</fullName>
    </submittedName>
</protein>
<dbReference type="Pfam" id="PF13365">
    <property type="entry name" value="Trypsin_2"/>
    <property type="match status" value="1"/>
</dbReference>
<dbReference type="AlphaFoldDB" id="A0A1G4W2C3"/>
<gene>
    <name evidence="2" type="ORF">SAMN02799620_02100</name>
</gene>
<dbReference type="GO" id="GO:0004252">
    <property type="term" value="F:serine-type endopeptidase activity"/>
    <property type="evidence" value="ECO:0007669"/>
    <property type="project" value="InterPro"/>
</dbReference>
<sequence length="257" mass="25319">MRMTVRVMVVALMGALLAGCAAAPQIVHSSAVATGTPEAAPVAPDRRIGALFVGGGDLHACTAAVLDSPSGDLILTAAHCLDGGADANFAAGFAGVASADDLWHVDAVYLDPRWSANQNPRADFAIARVSRAGGGSLAASVGGGLRLGTAPASGTDVAVTGYPMGVGGGPIGCRGTTSTTKAGFPLLRCGGLVDGTSGSPWLVGSTITGLTGGLDGGGCAENLSYSPPFDEAPEDLLVRAEARGPGDQTPDSSEVDC</sequence>
<dbReference type="PROSITE" id="PS51257">
    <property type="entry name" value="PROKAR_LIPOPROTEIN"/>
    <property type="match status" value="1"/>
</dbReference>
<dbReference type="InterPro" id="IPR009003">
    <property type="entry name" value="Peptidase_S1_PA"/>
</dbReference>
<keyword evidence="1" id="KW-0732">Signal</keyword>
<evidence type="ECO:0000313" key="2">
    <source>
        <dbReference type="EMBL" id="SCX15577.1"/>
    </source>
</evidence>
<dbReference type="EMBL" id="FMUB01000004">
    <property type="protein sequence ID" value="SCX15577.1"/>
    <property type="molecule type" value="Genomic_DNA"/>
</dbReference>
<dbReference type="Gene3D" id="2.40.10.10">
    <property type="entry name" value="Trypsin-like serine proteases"/>
    <property type="match status" value="2"/>
</dbReference>
<proteinExistence type="predicted"/>
<dbReference type="Proteomes" id="UP000199707">
    <property type="component" value="Unassembled WGS sequence"/>
</dbReference>
<reference evidence="3" key="1">
    <citation type="submission" date="2016-10" db="EMBL/GenBank/DDBJ databases">
        <authorList>
            <person name="Varghese N."/>
            <person name="Submissions S."/>
        </authorList>
    </citation>
    <scope>NUCLEOTIDE SEQUENCE [LARGE SCALE GENOMIC DNA]</scope>
    <source>
        <strain evidence="3">UNC267MFSha1.1M11</strain>
    </source>
</reference>
<dbReference type="PROSITE" id="PS00134">
    <property type="entry name" value="TRYPSIN_HIS"/>
    <property type="match status" value="1"/>
</dbReference>
<evidence type="ECO:0000256" key="1">
    <source>
        <dbReference type="SAM" id="SignalP"/>
    </source>
</evidence>
<name>A0A1G4W2C3_9MYCO</name>
<accession>A0A1G4W2C3</accession>
<feature type="chain" id="PRO_5011711943" evidence="1">
    <location>
        <begin position="24"/>
        <end position="257"/>
    </location>
</feature>
<dbReference type="InterPro" id="IPR018114">
    <property type="entry name" value="TRYPSIN_HIS"/>
</dbReference>
<dbReference type="GO" id="GO:0006508">
    <property type="term" value="P:proteolysis"/>
    <property type="evidence" value="ECO:0007669"/>
    <property type="project" value="InterPro"/>
</dbReference>